<evidence type="ECO:0000259" key="2">
    <source>
        <dbReference type="Pfam" id="PF19424"/>
    </source>
</evidence>
<dbReference type="GO" id="GO:0030424">
    <property type="term" value="C:axon"/>
    <property type="evidence" value="ECO:0007669"/>
    <property type="project" value="TreeGrafter"/>
</dbReference>
<gene>
    <name evidence="3" type="ORF">ANCCEY_13490</name>
</gene>
<protein>
    <recommendedName>
        <fullName evidence="2">Protein UNC80 central region domain-containing protein</fullName>
    </recommendedName>
</protein>
<dbReference type="GO" id="GO:0005261">
    <property type="term" value="F:monoatomic cation channel activity"/>
    <property type="evidence" value="ECO:0007669"/>
    <property type="project" value="TreeGrafter"/>
</dbReference>
<name>A0A0D6L6W9_9BILA</name>
<feature type="region of interest" description="Disordered" evidence="1">
    <location>
        <begin position="33"/>
        <end position="102"/>
    </location>
</feature>
<feature type="compositionally biased region" description="Low complexity" evidence="1">
    <location>
        <begin position="89"/>
        <end position="102"/>
    </location>
</feature>
<dbReference type="GO" id="GO:0034703">
    <property type="term" value="C:cation channel complex"/>
    <property type="evidence" value="ECO:0007669"/>
    <property type="project" value="TreeGrafter"/>
</dbReference>
<dbReference type="PANTHER" id="PTHR31781">
    <property type="entry name" value="UNC80"/>
    <property type="match status" value="1"/>
</dbReference>
<evidence type="ECO:0000313" key="3">
    <source>
        <dbReference type="EMBL" id="EPB67420.1"/>
    </source>
</evidence>
<feature type="compositionally biased region" description="Basic and acidic residues" evidence="1">
    <location>
        <begin position="33"/>
        <end position="44"/>
    </location>
</feature>
<proteinExistence type="predicted"/>
<organism evidence="3 4">
    <name type="scientific">Ancylostoma ceylanicum</name>
    <dbReference type="NCBI Taxonomy" id="53326"/>
    <lineage>
        <taxon>Eukaryota</taxon>
        <taxon>Metazoa</taxon>
        <taxon>Ecdysozoa</taxon>
        <taxon>Nematoda</taxon>
        <taxon>Chromadorea</taxon>
        <taxon>Rhabditida</taxon>
        <taxon>Rhabditina</taxon>
        <taxon>Rhabditomorpha</taxon>
        <taxon>Strongyloidea</taxon>
        <taxon>Ancylostomatidae</taxon>
        <taxon>Ancylostomatinae</taxon>
        <taxon>Ancylostoma</taxon>
    </lineage>
</organism>
<keyword evidence="4" id="KW-1185">Reference proteome</keyword>
<evidence type="ECO:0000256" key="1">
    <source>
        <dbReference type="SAM" id="MobiDB-lite"/>
    </source>
</evidence>
<dbReference type="EMBL" id="KE125680">
    <property type="protein sequence ID" value="EPB67420.1"/>
    <property type="molecule type" value="Genomic_DNA"/>
</dbReference>
<dbReference type="PANTHER" id="PTHR31781:SF1">
    <property type="entry name" value="PROTEIN UNC-80 HOMOLOG"/>
    <property type="match status" value="1"/>
</dbReference>
<dbReference type="GO" id="GO:0055080">
    <property type="term" value="P:monoatomic cation homeostasis"/>
    <property type="evidence" value="ECO:0007669"/>
    <property type="project" value="TreeGrafter"/>
</dbReference>
<evidence type="ECO:0000313" key="4">
    <source>
        <dbReference type="Proteomes" id="UP000054495"/>
    </source>
</evidence>
<dbReference type="Proteomes" id="UP000054495">
    <property type="component" value="Unassembled WGS sequence"/>
</dbReference>
<reference evidence="3 4" key="1">
    <citation type="submission" date="2013-05" db="EMBL/GenBank/DDBJ databases">
        <title>Draft genome of the parasitic nematode Anyclostoma ceylanicum.</title>
        <authorList>
            <person name="Mitreva M."/>
        </authorList>
    </citation>
    <scope>NUCLEOTIDE SEQUENCE [LARGE SCALE GENOMIC DNA]</scope>
</reference>
<feature type="domain" description="Protein UNC80 central region" evidence="2">
    <location>
        <begin position="193"/>
        <end position="354"/>
    </location>
</feature>
<sequence>MLVNFIQDQHGNPFRRVGLCALLDAIDKTPKLESCEMPRKDDSGKSSPGGLAPPVRGDQASLRRGLFKRREKTSHDSMLRSGADDSDADSSPSTPRTISSIDDGLSPLVSAAILKKKSAPKLHFAFNLLKSSKADNMDEECSDSETADECSEMDVFTIRKPTADSVRGKQSKTPMDAQGNIRLYGLIVPAAKWLDHKKSPVLPRAALLLECCHFVSRCNRGQWPEWIRSSHHRTLSLGGPLANRGTPSGTRRMHSLQRSAGRYFYQWALQIGEQLSRLIEQTETKEKQQLKMEDTMEDFFDDAIVNDDTGERCPPALQLIAMLLLNEITSFLRETFRTIPRAKNNKVFKKKKFRKVMEKWKRHVCAARTDHRVYLNRAARTRVKIRELV</sequence>
<accession>A0A0D6L6W9</accession>
<dbReference type="Pfam" id="PF19424">
    <property type="entry name" value="UNC80"/>
    <property type="match status" value="1"/>
</dbReference>
<dbReference type="InterPro" id="IPR045852">
    <property type="entry name" value="UNC80_central"/>
</dbReference>
<dbReference type="AlphaFoldDB" id="A0A0D6L6W9"/>